<dbReference type="PANTHER" id="PTHR48125:SF10">
    <property type="entry name" value="OS12G0136300 PROTEIN"/>
    <property type="match status" value="1"/>
</dbReference>
<gene>
    <name evidence="2" type="ORF">V5O48_007117</name>
</gene>
<feature type="compositionally biased region" description="Low complexity" evidence="1">
    <location>
        <begin position="914"/>
        <end position="933"/>
    </location>
</feature>
<evidence type="ECO:0000313" key="3">
    <source>
        <dbReference type="Proteomes" id="UP001465976"/>
    </source>
</evidence>
<proteinExistence type="predicted"/>
<accession>A0ABR3FIC8</accession>
<keyword evidence="3" id="KW-1185">Reference proteome</keyword>
<reference evidence="2 3" key="1">
    <citation type="submission" date="2024-02" db="EMBL/GenBank/DDBJ databases">
        <title>A draft genome for the cacao thread blight pathogen Marasmius crinis-equi.</title>
        <authorList>
            <person name="Cohen S.P."/>
            <person name="Baruah I.K."/>
            <person name="Amoako-Attah I."/>
            <person name="Bukari Y."/>
            <person name="Meinhardt L.W."/>
            <person name="Bailey B.A."/>
        </authorList>
    </citation>
    <scope>NUCLEOTIDE SEQUENCE [LARGE SCALE GENOMIC DNA]</scope>
    <source>
        <strain evidence="2 3">GH-76</strain>
    </source>
</reference>
<dbReference type="EMBL" id="JBAHYK010000360">
    <property type="protein sequence ID" value="KAL0574844.1"/>
    <property type="molecule type" value="Genomic_DNA"/>
</dbReference>
<evidence type="ECO:0000313" key="2">
    <source>
        <dbReference type="EMBL" id="KAL0574844.1"/>
    </source>
</evidence>
<feature type="compositionally biased region" description="Acidic residues" evidence="1">
    <location>
        <begin position="268"/>
        <end position="278"/>
    </location>
</feature>
<feature type="compositionally biased region" description="Pro residues" evidence="1">
    <location>
        <begin position="868"/>
        <end position="879"/>
    </location>
</feature>
<feature type="compositionally biased region" description="Low complexity" evidence="1">
    <location>
        <begin position="673"/>
        <end position="688"/>
    </location>
</feature>
<sequence>MSGYEVTGSPWDLDAVLSAMSTITTVAPEPALRPCEPKIYDNNEIEVVFRGQQTAERYYEVLIDSNPSQKFQSRQGLYRASDDMEHKKHSAKGLRTGPYEIFRAKEVYQHHCLQLHKRLGDPAHQKLREDAAKQAIQVADSARARLLQQELRILFPGMINDGEPLPSLIGNPNFLKSSMMHEERLGGEFVKFPMNAEFRSSESLGSWALFVVSEEGIEKYSSLQPATVAAKRKVATGPVAIVFTPWAVNAQKVFGMLTGRFSRQEEDAALADADDDDAASVSSLSSREISALDGIPCTMPQEQGPSSTSSNTAASPPEPAPGTISTPSPEPPREERAAADKPLPPNATAPVEQNPLQNAPSASGPPKAKRRRGNPGAFTDTQRDYFESHYDEFLSHPRKDKAKFWDSFFPTYFELFPVEDFPPPPVAKALGNLSEADRAALGNKELKARKRSEKRRELDEYGRMKDSIKNWYQQRQKKGSNSVQPFLRRIALVQKDPPPRKRQLRQFLITHPEYKDKVVARSTETSARNRLDRRLEAASDMIAEMPQEEKARVIQERDKLHQNAKAVWVEKNKGNGLPQVDEEERVSARESLPAFIQPLLEVVQDMTGYLVFFQAGVDTGDSDPRSRFESISVSTFGTDFNAWLKAVKEHAPSLSSSPQEDSQEPAATLQQEGASSGAATSGAGQKGSRNNSKKTTRKQRNNDGVEEEEEEDSPVLDDDSDESDGSDVDQLNDDAGDGEGGGDGEGEDDSEGEAEPRKRRGVPYSAYELQRMENIERNKQLLAKLGLQGASSFIGGPKPSTTPLLDDTERTGVDAEPEKPAERPRPRPQRVLHSSVQKNNGPAEPSPDVDTPTLTSTSITAVRSPLAPQSPPAPPPPASPEQTRSHSQPLPHLSPAELPSASRPLSPPQPPQSQPSSPRSSPSSSPAQAPGSLHPLVAQSDQTPAPSASSLLPPAPPSNPAKDGGSNTKEGQNVAMEIDEPRVAVKRAYGELTIPIPTATECFDPIGSNSNLCRSYGPYLLSKPPNLPDVQRPAIWPALVYKWVELQEKWEHDGAPDAVFTTVKRIPAMKAWFNNGRVDRSSGLVTQKGVVLEKIRNEWWIWWDYVNPDWRPRLDGMVLPGDDGDWEDIVSPGKDGIVLFLVGLRWWCDCGGPEDPAGCWHEAAKSLFFTMESLLKRISP</sequence>
<protein>
    <submittedName>
        <fullName evidence="2">Uncharacterized protein</fullName>
    </submittedName>
</protein>
<organism evidence="2 3">
    <name type="scientific">Marasmius crinis-equi</name>
    <dbReference type="NCBI Taxonomy" id="585013"/>
    <lineage>
        <taxon>Eukaryota</taxon>
        <taxon>Fungi</taxon>
        <taxon>Dikarya</taxon>
        <taxon>Basidiomycota</taxon>
        <taxon>Agaricomycotina</taxon>
        <taxon>Agaricomycetes</taxon>
        <taxon>Agaricomycetidae</taxon>
        <taxon>Agaricales</taxon>
        <taxon>Marasmiineae</taxon>
        <taxon>Marasmiaceae</taxon>
        <taxon>Marasmius</taxon>
    </lineage>
</organism>
<name>A0ABR3FIC8_9AGAR</name>
<feature type="compositionally biased region" description="Acidic residues" evidence="1">
    <location>
        <begin position="704"/>
        <end position="753"/>
    </location>
</feature>
<dbReference type="PANTHER" id="PTHR48125">
    <property type="entry name" value="LP07818P1"/>
    <property type="match status" value="1"/>
</dbReference>
<feature type="region of interest" description="Disordered" evidence="1">
    <location>
        <begin position="790"/>
        <end position="975"/>
    </location>
</feature>
<feature type="compositionally biased region" description="Polar residues" evidence="1">
    <location>
        <begin position="852"/>
        <end position="861"/>
    </location>
</feature>
<feature type="compositionally biased region" description="Basic and acidic residues" evidence="1">
    <location>
        <begin position="807"/>
        <end position="825"/>
    </location>
</feature>
<feature type="compositionally biased region" description="Low complexity" evidence="1">
    <location>
        <begin position="305"/>
        <end position="315"/>
    </location>
</feature>
<feature type="compositionally biased region" description="Low complexity" evidence="1">
    <location>
        <begin position="893"/>
        <end position="904"/>
    </location>
</feature>
<feature type="region of interest" description="Disordered" evidence="1">
    <location>
        <begin position="651"/>
        <end position="766"/>
    </location>
</feature>
<evidence type="ECO:0000256" key="1">
    <source>
        <dbReference type="SAM" id="MobiDB-lite"/>
    </source>
</evidence>
<comment type="caution">
    <text evidence="2">The sequence shown here is derived from an EMBL/GenBank/DDBJ whole genome shotgun (WGS) entry which is preliminary data.</text>
</comment>
<feature type="compositionally biased region" description="Low complexity" evidence="1">
    <location>
        <begin position="279"/>
        <end position="293"/>
    </location>
</feature>
<dbReference type="Proteomes" id="UP001465976">
    <property type="component" value="Unassembled WGS sequence"/>
</dbReference>
<feature type="region of interest" description="Disordered" evidence="1">
    <location>
        <begin position="268"/>
        <end position="383"/>
    </location>
</feature>